<dbReference type="VEuPathDB" id="FungiDB:HMPREF1541_10316"/>
<protein>
    <submittedName>
        <fullName evidence="2">Uncharacterized protein</fullName>
    </submittedName>
</protein>
<feature type="compositionally biased region" description="Basic residues" evidence="1">
    <location>
        <begin position="114"/>
        <end position="125"/>
    </location>
</feature>
<keyword evidence="3" id="KW-1185">Reference proteome</keyword>
<dbReference type="InParanoid" id="W2S7G2"/>
<sequence length="423" mass="48338">MSSVATLPPQVTIDPSSEVDAVLGLVDLARESRQQARMIPTEQQACLEEMQGCPVTWDRLQQGIYNVYYERFGRYPPVPEKEKWLQPAHSIAEPEQGSKRKVDNDDDVPPQPPKRQRLSRKGRKISKPEATNDVLATEQTQQEIEELHNLETADIDHAIEYFQPQEKQRSSPEKATRRRENVAGRGKAESYDKCVARTIKVHDSGDKSQEPIPDFSANFSDPAEVKLINTFFNKKEDKYQIFKRRMFFVAAMLHEHNQVVKAEHGNNNGKGDRAFLFLNTTRLQSMGGIDVNKCGRLASAFRPADDVRFVKASRSTTGEVRADVEDDSAYRAILAHCGWIPEMVSKAGKEVTLSNEEWYDQLGTKEQRQHWLKICEGMRDTLREEEDNLKAKRASAPLREAQEKVKPKKAKAHSEKKEDYEEE</sequence>
<feature type="compositionally biased region" description="Basic and acidic residues" evidence="1">
    <location>
        <begin position="412"/>
        <end position="423"/>
    </location>
</feature>
<name>W2S7G2_CYPE1</name>
<dbReference type="GeneID" id="19977655"/>
<evidence type="ECO:0000256" key="1">
    <source>
        <dbReference type="SAM" id="MobiDB-lite"/>
    </source>
</evidence>
<dbReference type="HOGENOM" id="CLU_648930_0_0_1"/>
<gene>
    <name evidence="2" type="ORF">HMPREF1541_10316</name>
</gene>
<feature type="region of interest" description="Disordered" evidence="1">
    <location>
        <begin position="85"/>
        <end position="136"/>
    </location>
</feature>
<dbReference type="EMBL" id="KB822714">
    <property type="protein sequence ID" value="ETN44646.1"/>
    <property type="molecule type" value="Genomic_DNA"/>
</dbReference>
<proteinExistence type="predicted"/>
<dbReference type="RefSeq" id="XP_008713209.1">
    <property type="nucleotide sequence ID" value="XM_008714987.1"/>
</dbReference>
<evidence type="ECO:0000313" key="2">
    <source>
        <dbReference type="EMBL" id="ETN44646.1"/>
    </source>
</evidence>
<feature type="region of interest" description="Disordered" evidence="1">
    <location>
        <begin position="163"/>
        <end position="189"/>
    </location>
</feature>
<feature type="region of interest" description="Disordered" evidence="1">
    <location>
        <begin position="386"/>
        <end position="423"/>
    </location>
</feature>
<feature type="compositionally biased region" description="Basic and acidic residues" evidence="1">
    <location>
        <begin position="166"/>
        <end position="189"/>
    </location>
</feature>
<accession>W2S7G2</accession>
<organism evidence="2 3">
    <name type="scientific">Cyphellophora europaea (strain CBS 101466)</name>
    <name type="common">Phialophora europaea</name>
    <dbReference type="NCBI Taxonomy" id="1220924"/>
    <lineage>
        <taxon>Eukaryota</taxon>
        <taxon>Fungi</taxon>
        <taxon>Dikarya</taxon>
        <taxon>Ascomycota</taxon>
        <taxon>Pezizomycotina</taxon>
        <taxon>Eurotiomycetes</taxon>
        <taxon>Chaetothyriomycetidae</taxon>
        <taxon>Chaetothyriales</taxon>
        <taxon>Cyphellophoraceae</taxon>
        <taxon>Cyphellophora</taxon>
    </lineage>
</organism>
<reference evidence="2 3" key="1">
    <citation type="submission" date="2013-03" db="EMBL/GenBank/DDBJ databases">
        <title>The Genome Sequence of Phialophora europaea CBS 101466.</title>
        <authorList>
            <consortium name="The Broad Institute Genomics Platform"/>
            <person name="Cuomo C."/>
            <person name="de Hoog S."/>
            <person name="Gorbushina A."/>
            <person name="Walker B."/>
            <person name="Young S.K."/>
            <person name="Zeng Q."/>
            <person name="Gargeya S."/>
            <person name="Fitzgerald M."/>
            <person name="Haas B."/>
            <person name="Abouelleil A."/>
            <person name="Allen A.W."/>
            <person name="Alvarado L."/>
            <person name="Arachchi H.M."/>
            <person name="Berlin A.M."/>
            <person name="Chapman S.B."/>
            <person name="Gainer-Dewar J."/>
            <person name="Goldberg J."/>
            <person name="Griggs A."/>
            <person name="Gujja S."/>
            <person name="Hansen M."/>
            <person name="Howarth C."/>
            <person name="Imamovic A."/>
            <person name="Ireland A."/>
            <person name="Larimer J."/>
            <person name="McCowan C."/>
            <person name="Murphy C."/>
            <person name="Pearson M."/>
            <person name="Poon T.W."/>
            <person name="Priest M."/>
            <person name="Roberts A."/>
            <person name="Saif S."/>
            <person name="Shea T."/>
            <person name="Sisk P."/>
            <person name="Sykes S."/>
            <person name="Wortman J."/>
            <person name="Nusbaum C."/>
            <person name="Birren B."/>
        </authorList>
    </citation>
    <scope>NUCLEOTIDE SEQUENCE [LARGE SCALE GENOMIC DNA]</scope>
    <source>
        <strain evidence="2 3">CBS 101466</strain>
    </source>
</reference>
<dbReference type="Proteomes" id="UP000030752">
    <property type="component" value="Unassembled WGS sequence"/>
</dbReference>
<dbReference type="AlphaFoldDB" id="W2S7G2"/>
<evidence type="ECO:0000313" key="3">
    <source>
        <dbReference type="Proteomes" id="UP000030752"/>
    </source>
</evidence>